<name>A0A1V2I0G6_9ACTN</name>
<feature type="transmembrane region" description="Helical" evidence="7">
    <location>
        <begin position="39"/>
        <end position="58"/>
    </location>
</feature>
<feature type="transmembrane region" description="Helical" evidence="7">
    <location>
        <begin position="393"/>
        <end position="413"/>
    </location>
</feature>
<evidence type="ECO:0000256" key="3">
    <source>
        <dbReference type="ARBA" id="ARBA00022692"/>
    </source>
</evidence>
<feature type="transmembrane region" description="Helical" evidence="7">
    <location>
        <begin position="169"/>
        <end position="194"/>
    </location>
</feature>
<dbReference type="STRING" id="1834516.BL253_35880"/>
<evidence type="ECO:0000313" key="10">
    <source>
        <dbReference type="Proteomes" id="UP000188929"/>
    </source>
</evidence>
<dbReference type="SUPFAM" id="SSF103473">
    <property type="entry name" value="MFS general substrate transporter"/>
    <property type="match status" value="1"/>
</dbReference>
<dbReference type="OrthoDB" id="2810795at2"/>
<evidence type="ECO:0000256" key="7">
    <source>
        <dbReference type="SAM" id="Phobius"/>
    </source>
</evidence>
<evidence type="ECO:0000259" key="8">
    <source>
        <dbReference type="PROSITE" id="PS50850"/>
    </source>
</evidence>
<feature type="transmembrane region" description="Helical" evidence="7">
    <location>
        <begin position="200"/>
        <end position="219"/>
    </location>
</feature>
<comment type="caution">
    <text evidence="9">The sequence shown here is derived from an EMBL/GenBank/DDBJ whole genome shotgun (WGS) entry which is preliminary data.</text>
</comment>
<organism evidence="9 10">
    <name type="scientific">Pseudofrankia asymbiotica</name>
    <dbReference type="NCBI Taxonomy" id="1834516"/>
    <lineage>
        <taxon>Bacteria</taxon>
        <taxon>Bacillati</taxon>
        <taxon>Actinomycetota</taxon>
        <taxon>Actinomycetes</taxon>
        <taxon>Frankiales</taxon>
        <taxon>Frankiaceae</taxon>
        <taxon>Pseudofrankia</taxon>
    </lineage>
</organism>
<keyword evidence="2" id="KW-1003">Cell membrane</keyword>
<protein>
    <submittedName>
        <fullName evidence="9">MFS transporter</fullName>
    </submittedName>
</protein>
<gene>
    <name evidence="9" type="ORF">BL253_35880</name>
</gene>
<dbReference type="InterPro" id="IPR050189">
    <property type="entry name" value="MFS_Efflux_Transporters"/>
</dbReference>
<keyword evidence="10" id="KW-1185">Reference proteome</keyword>
<feature type="transmembrane region" description="Helical" evidence="7">
    <location>
        <begin position="274"/>
        <end position="296"/>
    </location>
</feature>
<dbReference type="GO" id="GO:0005886">
    <property type="term" value="C:plasma membrane"/>
    <property type="evidence" value="ECO:0007669"/>
    <property type="project" value="UniProtKB-SubCell"/>
</dbReference>
<dbReference type="InterPro" id="IPR036259">
    <property type="entry name" value="MFS_trans_sf"/>
</dbReference>
<dbReference type="Pfam" id="PF07690">
    <property type="entry name" value="MFS_1"/>
    <property type="match status" value="1"/>
</dbReference>
<proteinExistence type="predicted"/>
<dbReference type="RefSeq" id="WP_076822494.1">
    <property type="nucleotide sequence ID" value="NZ_MOMC01000110.1"/>
</dbReference>
<sequence>MSMFEVRGASPTGEMSSGGGGPWATRAPREGGQAPRPAGLPWAGLLALTAAAFVAVATELLPAGLLTRMSADLRVSRASVGFLVSGYAAASCLAAIPLAALLRGFRRRPVLVGALAAFGLCDAVTAFSGSYPLTFAARLLAGVAGGVSWGMLAGYAARMVPAERQGRAIAVVLAGITIASAAGIPAGAALAAVAGWRASFTVLAALALVLAAWVIWRVPDFPGEPATERVPVRRVVVTPGLRPVFAVTLFLLLGHQSVYTYISPLAQWSRFGDVGVALFVFGGATVVGVWAAGLLVDRHSHPMLLVALCLIAAAMIVMGTLGRVPAVLLVSVATWGAAYGAAPTLLQAAVVNACGADKADVATSIQTTVFNLGIAGGSLTGGIVLERSGAGTLPWAALALITVATMSAVAAAASRRRATSGPAVSGIKGFKDSTRRSADA</sequence>
<dbReference type="AlphaFoldDB" id="A0A1V2I0G6"/>
<dbReference type="PROSITE" id="PS50850">
    <property type="entry name" value="MFS"/>
    <property type="match status" value="1"/>
</dbReference>
<dbReference type="GO" id="GO:0022857">
    <property type="term" value="F:transmembrane transporter activity"/>
    <property type="evidence" value="ECO:0007669"/>
    <property type="project" value="InterPro"/>
</dbReference>
<feature type="transmembrane region" description="Helical" evidence="7">
    <location>
        <begin position="78"/>
        <end position="102"/>
    </location>
</feature>
<evidence type="ECO:0000256" key="6">
    <source>
        <dbReference type="SAM" id="MobiDB-lite"/>
    </source>
</evidence>
<feature type="transmembrane region" description="Helical" evidence="7">
    <location>
        <begin position="109"/>
        <end position="129"/>
    </location>
</feature>
<dbReference type="Gene3D" id="1.20.1250.20">
    <property type="entry name" value="MFS general substrate transporter like domains"/>
    <property type="match status" value="1"/>
</dbReference>
<feature type="domain" description="Major facilitator superfamily (MFS) profile" evidence="8">
    <location>
        <begin position="44"/>
        <end position="417"/>
    </location>
</feature>
<dbReference type="Proteomes" id="UP000188929">
    <property type="component" value="Unassembled WGS sequence"/>
</dbReference>
<evidence type="ECO:0000256" key="5">
    <source>
        <dbReference type="ARBA" id="ARBA00023136"/>
    </source>
</evidence>
<dbReference type="CDD" id="cd17324">
    <property type="entry name" value="MFS_NepI_like"/>
    <property type="match status" value="1"/>
</dbReference>
<feature type="region of interest" description="Disordered" evidence="6">
    <location>
        <begin position="421"/>
        <end position="440"/>
    </location>
</feature>
<feature type="compositionally biased region" description="Basic and acidic residues" evidence="6">
    <location>
        <begin position="429"/>
        <end position="440"/>
    </location>
</feature>
<evidence type="ECO:0000256" key="1">
    <source>
        <dbReference type="ARBA" id="ARBA00004651"/>
    </source>
</evidence>
<feature type="transmembrane region" description="Helical" evidence="7">
    <location>
        <begin position="240"/>
        <end position="262"/>
    </location>
</feature>
<feature type="region of interest" description="Disordered" evidence="6">
    <location>
        <begin position="1"/>
        <end position="35"/>
    </location>
</feature>
<keyword evidence="4 7" id="KW-1133">Transmembrane helix</keyword>
<comment type="subcellular location">
    <subcellularLocation>
        <location evidence="1">Cell membrane</location>
        <topology evidence="1">Multi-pass membrane protein</topology>
    </subcellularLocation>
</comment>
<evidence type="ECO:0000256" key="2">
    <source>
        <dbReference type="ARBA" id="ARBA00022475"/>
    </source>
</evidence>
<keyword evidence="3 7" id="KW-0812">Transmembrane</keyword>
<accession>A0A1V2I0G6</accession>
<feature type="transmembrane region" description="Helical" evidence="7">
    <location>
        <begin position="303"/>
        <end position="321"/>
    </location>
</feature>
<dbReference type="InterPro" id="IPR011701">
    <property type="entry name" value="MFS"/>
</dbReference>
<dbReference type="PANTHER" id="PTHR43124:SF3">
    <property type="entry name" value="CHLORAMPHENICOL EFFLUX PUMP RV0191"/>
    <property type="match status" value="1"/>
</dbReference>
<dbReference type="InterPro" id="IPR020846">
    <property type="entry name" value="MFS_dom"/>
</dbReference>
<dbReference type="EMBL" id="MOMC01000110">
    <property type="protein sequence ID" value="ONH22354.1"/>
    <property type="molecule type" value="Genomic_DNA"/>
</dbReference>
<keyword evidence="5 7" id="KW-0472">Membrane</keyword>
<evidence type="ECO:0000256" key="4">
    <source>
        <dbReference type="ARBA" id="ARBA00022989"/>
    </source>
</evidence>
<dbReference type="PANTHER" id="PTHR43124">
    <property type="entry name" value="PURINE EFFLUX PUMP PBUE"/>
    <property type="match status" value="1"/>
</dbReference>
<feature type="transmembrane region" description="Helical" evidence="7">
    <location>
        <begin position="135"/>
        <end position="157"/>
    </location>
</feature>
<reference evidence="10" key="1">
    <citation type="submission" date="2016-10" db="EMBL/GenBank/DDBJ databases">
        <title>Frankia sp. NRRL B-16386 Genome sequencing.</title>
        <authorList>
            <person name="Ghodhbane-Gtari F."/>
            <person name="Swanson E."/>
            <person name="Gueddou A."/>
            <person name="Hezbri K."/>
            <person name="Ktari K."/>
            <person name="Nouioui I."/>
            <person name="Morris K."/>
            <person name="Simpson S."/>
            <person name="Abebe-Akele F."/>
            <person name="Thomas K."/>
            <person name="Gtari M."/>
            <person name="Tisa L.S."/>
        </authorList>
    </citation>
    <scope>NUCLEOTIDE SEQUENCE [LARGE SCALE GENOMIC DNA]</scope>
    <source>
        <strain evidence="10">NRRL B-16386</strain>
    </source>
</reference>
<evidence type="ECO:0000313" key="9">
    <source>
        <dbReference type="EMBL" id="ONH22354.1"/>
    </source>
</evidence>